<evidence type="ECO:0000313" key="3">
    <source>
        <dbReference type="Proteomes" id="UP001178461"/>
    </source>
</evidence>
<keyword evidence="1" id="KW-1133">Transmembrane helix</keyword>
<keyword evidence="3" id="KW-1185">Reference proteome</keyword>
<evidence type="ECO:0000313" key="2">
    <source>
        <dbReference type="EMBL" id="CAI5780199.1"/>
    </source>
</evidence>
<keyword evidence="1" id="KW-0812">Transmembrane</keyword>
<dbReference type="AlphaFoldDB" id="A0AA35KMB1"/>
<accession>A0AA35KMB1</accession>
<feature type="transmembrane region" description="Helical" evidence="1">
    <location>
        <begin position="75"/>
        <end position="95"/>
    </location>
</feature>
<protein>
    <submittedName>
        <fullName evidence="2">Uncharacterized protein</fullName>
    </submittedName>
</protein>
<keyword evidence="1" id="KW-0472">Membrane</keyword>
<name>A0AA35KMB1_9SAUR</name>
<reference evidence="2" key="1">
    <citation type="submission" date="2022-12" db="EMBL/GenBank/DDBJ databases">
        <authorList>
            <person name="Alioto T."/>
            <person name="Alioto T."/>
            <person name="Gomez Garrido J."/>
        </authorList>
    </citation>
    <scope>NUCLEOTIDE SEQUENCE</scope>
</reference>
<organism evidence="2 3">
    <name type="scientific">Podarcis lilfordi</name>
    <name type="common">Lilford's wall lizard</name>
    <dbReference type="NCBI Taxonomy" id="74358"/>
    <lineage>
        <taxon>Eukaryota</taxon>
        <taxon>Metazoa</taxon>
        <taxon>Chordata</taxon>
        <taxon>Craniata</taxon>
        <taxon>Vertebrata</taxon>
        <taxon>Euteleostomi</taxon>
        <taxon>Lepidosauria</taxon>
        <taxon>Squamata</taxon>
        <taxon>Bifurcata</taxon>
        <taxon>Unidentata</taxon>
        <taxon>Episquamata</taxon>
        <taxon>Laterata</taxon>
        <taxon>Lacertibaenia</taxon>
        <taxon>Lacertidae</taxon>
        <taxon>Podarcis</taxon>
    </lineage>
</organism>
<dbReference type="EMBL" id="OX395132">
    <property type="protein sequence ID" value="CAI5780199.1"/>
    <property type="molecule type" value="Genomic_DNA"/>
</dbReference>
<dbReference type="Proteomes" id="UP001178461">
    <property type="component" value="Chromosome 7"/>
</dbReference>
<sequence>MSLEKAREKENQQLQFLTTCSDVDAIWHLYQHFSLSFQSCSLPSSGVWQPECGEPEVKLLWEIRLGKTTLKGPSSILGTIMFMFFSKIILGMIMLQSCQRKMLHIIKEVVIKENGTSDSRKMHSEGKLDVRNEVWVNPNF</sequence>
<evidence type="ECO:0000256" key="1">
    <source>
        <dbReference type="SAM" id="Phobius"/>
    </source>
</evidence>
<gene>
    <name evidence="2" type="ORF">PODLI_1B024057</name>
</gene>
<proteinExistence type="predicted"/>